<dbReference type="InterPro" id="IPR001926">
    <property type="entry name" value="TrpB-like_PALP"/>
</dbReference>
<dbReference type="Proteomes" id="UP000468388">
    <property type="component" value="Unassembled WGS sequence"/>
</dbReference>
<proteinExistence type="predicted"/>
<protein>
    <submittedName>
        <fullName evidence="5">Threonine synthase</fullName>
        <ecNumber evidence="5">4.2.3.1</ecNumber>
    </submittedName>
</protein>
<dbReference type="InterPro" id="IPR000634">
    <property type="entry name" value="Ser/Thr_deHydtase_PyrdxlP-BS"/>
</dbReference>
<dbReference type="SUPFAM" id="SSF53686">
    <property type="entry name" value="Tryptophan synthase beta subunit-like PLP-dependent enzymes"/>
    <property type="match status" value="1"/>
</dbReference>
<dbReference type="InterPro" id="IPR036052">
    <property type="entry name" value="TrpB-like_PALP_sf"/>
</dbReference>
<evidence type="ECO:0000313" key="5">
    <source>
        <dbReference type="EMBL" id="MVT41418.1"/>
    </source>
</evidence>
<dbReference type="GO" id="GO:0009097">
    <property type="term" value="P:isoleucine biosynthetic process"/>
    <property type="evidence" value="ECO:0007669"/>
    <property type="project" value="TreeGrafter"/>
</dbReference>
<reference evidence="5 6" key="1">
    <citation type="submission" date="2019-12" db="EMBL/GenBank/DDBJ databases">
        <title>The draft genomic sequence of strain Chitinophaga oryziterrae JCM 16595.</title>
        <authorList>
            <person name="Zhang X."/>
        </authorList>
    </citation>
    <scope>NUCLEOTIDE SEQUENCE [LARGE SCALE GENOMIC DNA]</scope>
    <source>
        <strain evidence="5 6">JCM 16595</strain>
    </source>
</reference>
<dbReference type="GO" id="GO:0006567">
    <property type="term" value="P:L-threonine catabolic process"/>
    <property type="evidence" value="ECO:0007669"/>
    <property type="project" value="TreeGrafter"/>
</dbReference>
<feature type="domain" description="Tryptophan synthase beta chain-like PALP" evidence="4">
    <location>
        <begin position="75"/>
        <end position="373"/>
    </location>
</feature>
<keyword evidence="6" id="KW-1185">Reference proteome</keyword>
<dbReference type="GO" id="GO:0006565">
    <property type="term" value="P:L-serine catabolic process"/>
    <property type="evidence" value="ECO:0007669"/>
    <property type="project" value="TreeGrafter"/>
</dbReference>
<dbReference type="GO" id="GO:0003941">
    <property type="term" value="F:L-serine ammonia-lyase activity"/>
    <property type="evidence" value="ECO:0007669"/>
    <property type="project" value="TreeGrafter"/>
</dbReference>
<dbReference type="EC" id="4.2.3.1" evidence="5"/>
<keyword evidence="2" id="KW-0663">Pyridoxal phosphate</keyword>
<keyword evidence="3 5" id="KW-0456">Lyase</keyword>
<comment type="caution">
    <text evidence="5">The sequence shown here is derived from an EMBL/GenBank/DDBJ whole genome shotgun (WGS) entry which is preliminary data.</text>
</comment>
<comment type="cofactor">
    <cofactor evidence="1">
        <name>pyridoxal 5'-phosphate</name>
        <dbReference type="ChEBI" id="CHEBI:597326"/>
    </cofactor>
</comment>
<dbReference type="PANTHER" id="PTHR48078:SF6">
    <property type="entry name" value="L-THREONINE DEHYDRATASE CATABOLIC TDCB"/>
    <property type="match status" value="1"/>
</dbReference>
<dbReference type="EMBL" id="WRXO01000003">
    <property type="protein sequence ID" value="MVT41418.1"/>
    <property type="molecule type" value="Genomic_DNA"/>
</dbReference>
<dbReference type="InterPro" id="IPR050147">
    <property type="entry name" value="Ser/Thr_Dehydratase"/>
</dbReference>
<dbReference type="Gene3D" id="3.40.50.1100">
    <property type="match status" value="2"/>
</dbReference>
<dbReference type="PANTHER" id="PTHR48078">
    <property type="entry name" value="THREONINE DEHYDRATASE, MITOCHONDRIAL-RELATED"/>
    <property type="match status" value="1"/>
</dbReference>
<evidence type="ECO:0000313" key="6">
    <source>
        <dbReference type="Proteomes" id="UP000468388"/>
    </source>
</evidence>
<dbReference type="AlphaFoldDB" id="A0A6N8JA99"/>
<accession>A0A6N8JA99</accession>
<dbReference type="PROSITE" id="PS00165">
    <property type="entry name" value="DEHYDRATASE_SER_THR"/>
    <property type="match status" value="1"/>
</dbReference>
<evidence type="ECO:0000259" key="4">
    <source>
        <dbReference type="Pfam" id="PF00291"/>
    </source>
</evidence>
<organism evidence="5 6">
    <name type="scientific">Chitinophaga oryziterrae</name>
    <dbReference type="NCBI Taxonomy" id="1031224"/>
    <lineage>
        <taxon>Bacteria</taxon>
        <taxon>Pseudomonadati</taxon>
        <taxon>Bacteroidota</taxon>
        <taxon>Chitinophagia</taxon>
        <taxon>Chitinophagales</taxon>
        <taxon>Chitinophagaceae</taxon>
        <taxon>Chitinophaga</taxon>
    </lineage>
</organism>
<name>A0A6N8JA99_9BACT</name>
<sequence>MKTLNAISLSTTLQCPHCHKLYNIEERQSFATCCNQPLLTNYDLDLPKSHLLHSAERTIWRYAKLLPVFDKHNIVSLGEGWTPISELSALSQRNYLLLKDESVNPTGSFKARGISVAVSKAKELGITHCIIPTAGNAGGALSAYCAKAGIKATVVMPRHTPATLQEECRIYGAELILVDGLIDDCGKLARQLVAETGGFDMSTLKEPYRLEGKKTMGYEIAEQLNWKLPDVIIYPTGGGTGLIGMWKAFHEMQQLGWITGHLPRMVIVQAENCAPMVNLFEHTQNIPALPTIAYGLAVPAPFAKDLMLEVLGQSNGTALTVSEQEMEDGIVEVARAEGVLLSPEGSATYIGCKKLVESRWIAEDETVLLFNTGSWYKYR</sequence>
<dbReference type="CDD" id="cd01563">
    <property type="entry name" value="Thr-synth_1"/>
    <property type="match status" value="1"/>
</dbReference>
<evidence type="ECO:0000256" key="3">
    <source>
        <dbReference type="ARBA" id="ARBA00023239"/>
    </source>
</evidence>
<dbReference type="OrthoDB" id="9778118at2"/>
<dbReference type="RefSeq" id="WP_157300047.1">
    <property type="nucleotide sequence ID" value="NZ_BAAAZB010000025.1"/>
</dbReference>
<gene>
    <name evidence="5" type="ORF">GO495_12550</name>
</gene>
<dbReference type="GO" id="GO:0030170">
    <property type="term" value="F:pyridoxal phosphate binding"/>
    <property type="evidence" value="ECO:0007669"/>
    <property type="project" value="InterPro"/>
</dbReference>
<dbReference type="NCBIfam" id="NF006050">
    <property type="entry name" value="PRK08197.1"/>
    <property type="match status" value="1"/>
</dbReference>
<dbReference type="GO" id="GO:0004795">
    <property type="term" value="F:threonine synthase activity"/>
    <property type="evidence" value="ECO:0007669"/>
    <property type="project" value="UniProtKB-EC"/>
</dbReference>
<dbReference type="GO" id="GO:0004794">
    <property type="term" value="F:threonine deaminase activity"/>
    <property type="evidence" value="ECO:0007669"/>
    <property type="project" value="TreeGrafter"/>
</dbReference>
<evidence type="ECO:0000256" key="2">
    <source>
        <dbReference type="ARBA" id="ARBA00022898"/>
    </source>
</evidence>
<evidence type="ECO:0000256" key="1">
    <source>
        <dbReference type="ARBA" id="ARBA00001933"/>
    </source>
</evidence>
<dbReference type="Pfam" id="PF00291">
    <property type="entry name" value="PALP"/>
    <property type="match status" value="1"/>
</dbReference>